<protein>
    <recommendedName>
        <fullName evidence="1">DJ-1/PfpI domain-containing protein</fullName>
    </recommendedName>
</protein>
<keyword evidence="3" id="KW-1185">Reference proteome</keyword>
<dbReference type="Pfam" id="PF01965">
    <property type="entry name" value="DJ-1_PfpI"/>
    <property type="match status" value="1"/>
</dbReference>
<feature type="domain" description="DJ-1/PfpI" evidence="1">
    <location>
        <begin position="58"/>
        <end position="222"/>
    </location>
</feature>
<evidence type="ECO:0000313" key="2">
    <source>
        <dbReference type="EMBL" id="WVX48337.1"/>
    </source>
</evidence>
<dbReference type="Proteomes" id="UP001318682">
    <property type="component" value="Chromosome"/>
</dbReference>
<dbReference type="SUPFAM" id="SSF52317">
    <property type="entry name" value="Class I glutamine amidotransferase-like"/>
    <property type="match status" value="1"/>
</dbReference>
<dbReference type="Gene3D" id="3.40.50.880">
    <property type="match status" value="1"/>
</dbReference>
<proteinExistence type="predicted"/>
<organism evidence="2 3">
    <name type="scientific">Roseobacter fucihabitans</name>
    <dbReference type="NCBI Taxonomy" id="1537242"/>
    <lineage>
        <taxon>Bacteria</taxon>
        <taxon>Pseudomonadati</taxon>
        <taxon>Pseudomonadota</taxon>
        <taxon>Alphaproteobacteria</taxon>
        <taxon>Rhodobacterales</taxon>
        <taxon>Roseobacteraceae</taxon>
        <taxon>Roseobacter</taxon>
    </lineage>
</organism>
<gene>
    <name evidence="2" type="ORF">ROLI_014170</name>
</gene>
<dbReference type="RefSeq" id="WP_187431822.1">
    <property type="nucleotide sequence ID" value="NZ_CP143423.1"/>
</dbReference>
<reference evidence="3" key="2">
    <citation type="submission" date="2024-01" db="EMBL/GenBank/DDBJ databases">
        <title>Roseobacter fucihabitans sp. nov., isolated from the brown alga Fucus spiralis.</title>
        <authorList>
            <person name="Hahnke S."/>
            <person name="Berger M."/>
            <person name="Schlingloff A."/>
            <person name="Athale I."/>
            <person name="Neumann-Schaal M."/>
            <person name="Adenaya A."/>
            <person name="Poehlein A."/>
            <person name="Daniel R."/>
            <person name="Pertersen J."/>
            <person name="Brinkhoff T."/>
        </authorList>
    </citation>
    <scope>NUCLEOTIDE SEQUENCE [LARGE SCALE GENOMIC DNA]</scope>
    <source>
        <strain evidence="3">B14</strain>
    </source>
</reference>
<sequence>MKRRVFVLGAGAASVVSIVACSTGRIETIDQSAPEADVITRSDTLAALQPPKRKRPVVAILADNQGSEATDLIVPWSVLKRSDAADVIIVSTEPGDVQLMPALRIRPDMTVDQFDEMHPEGADYVIVPAFHNPKNPVAANWLRQQSETQAIVAGVCSGALVLAHAGLLVDRRATTHWYDRDKLVRISPTTKLQLNNRYLADRGVATTTGVSASLPFALTLVEAILGRSRAEQSAAALGLADFGQAHDSAAFRLKTQHVFRVASNFVSGNEQLGMQMDSGTDELELAFVADSWSRTYKSTLPTYSDGDVGEVASFNGMRFVPDLGAAEGAALPQIPAYEGRPANALASTLSDIANRYGEATARLVALQLEYAWKN</sequence>
<dbReference type="InterPro" id="IPR029062">
    <property type="entry name" value="Class_I_gatase-like"/>
</dbReference>
<dbReference type="PROSITE" id="PS51257">
    <property type="entry name" value="PROKAR_LIPOPROTEIN"/>
    <property type="match status" value="1"/>
</dbReference>
<dbReference type="PANTHER" id="PTHR43130">
    <property type="entry name" value="ARAC-FAMILY TRANSCRIPTIONAL REGULATOR"/>
    <property type="match status" value="1"/>
</dbReference>
<dbReference type="EMBL" id="CP143423">
    <property type="protein sequence ID" value="WVX48337.1"/>
    <property type="molecule type" value="Genomic_DNA"/>
</dbReference>
<dbReference type="InterPro" id="IPR052158">
    <property type="entry name" value="INH-QAR"/>
</dbReference>
<dbReference type="InterPro" id="IPR002818">
    <property type="entry name" value="DJ-1/PfpI"/>
</dbReference>
<evidence type="ECO:0000313" key="3">
    <source>
        <dbReference type="Proteomes" id="UP001318682"/>
    </source>
</evidence>
<dbReference type="PANTHER" id="PTHR43130:SF3">
    <property type="entry name" value="HTH-TYPE TRANSCRIPTIONAL REGULATOR RV1931C"/>
    <property type="match status" value="1"/>
</dbReference>
<reference evidence="2 3" key="1">
    <citation type="submission" date="2015-07" db="EMBL/GenBank/DDBJ databases">
        <authorList>
            <person name="Voget S."/>
            <person name="Dogs M."/>
            <person name="Brinkhoff T.H."/>
            <person name="Daniel R."/>
        </authorList>
    </citation>
    <scope>NUCLEOTIDE SEQUENCE [LARGE SCALE GENOMIC DNA]</scope>
    <source>
        <strain evidence="2 3">B14</strain>
    </source>
</reference>
<accession>A0ABZ2BQR2</accession>
<name>A0ABZ2BQR2_9RHOB</name>
<evidence type="ECO:0000259" key="1">
    <source>
        <dbReference type="Pfam" id="PF01965"/>
    </source>
</evidence>